<evidence type="ECO:0000313" key="2">
    <source>
        <dbReference type="Proteomes" id="UP001595791"/>
    </source>
</evidence>
<dbReference type="RefSeq" id="WP_378161845.1">
    <property type="nucleotide sequence ID" value="NZ_JBHSBU010000001.1"/>
</dbReference>
<name>A0ABV8MKX1_9NEIS</name>
<sequence length="89" mass="9585">MVITPRPKDGEWGHIDLASGKPVIAAGEGQYSGGSFKMLDNSSGHYQPMGKSAQEAALKAFKDAGYAVREGAYVEKMYDFATGKWVPKT</sequence>
<dbReference type="Proteomes" id="UP001595791">
    <property type="component" value="Unassembled WGS sequence"/>
</dbReference>
<accession>A0ABV8MKX1</accession>
<gene>
    <name evidence="1" type="ORF">ACFOW7_05360</name>
</gene>
<organism evidence="1 2">
    <name type="scientific">Chitinimonas lacunae</name>
    <dbReference type="NCBI Taxonomy" id="1963018"/>
    <lineage>
        <taxon>Bacteria</taxon>
        <taxon>Pseudomonadati</taxon>
        <taxon>Pseudomonadota</taxon>
        <taxon>Betaproteobacteria</taxon>
        <taxon>Neisseriales</taxon>
        <taxon>Chitinibacteraceae</taxon>
        <taxon>Chitinimonas</taxon>
    </lineage>
</organism>
<reference evidence="2" key="1">
    <citation type="journal article" date="2019" name="Int. J. Syst. Evol. Microbiol.">
        <title>The Global Catalogue of Microorganisms (GCM) 10K type strain sequencing project: providing services to taxonomists for standard genome sequencing and annotation.</title>
        <authorList>
            <consortium name="The Broad Institute Genomics Platform"/>
            <consortium name="The Broad Institute Genome Sequencing Center for Infectious Disease"/>
            <person name="Wu L."/>
            <person name="Ma J."/>
        </authorList>
    </citation>
    <scope>NUCLEOTIDE SEQUENCE [LARGE SCALE GENOMIC DNA]</scope>
    <source>
        <strain evidence="2">LMG 29894</strain>
    </source>
</reference>
<comment type="caution">
    <text evidence="1">The sequence shown here is derived from an EMBL/GenBank/DDBJ whole genome shotgun (WGS) entry which is preliminary data.</text>
</comment>
<keyword evidence="2" id="KW-1185">Reference proteome</keyword>
<proteinExistence type="predicted"/>
<evidence type="ECO:0000313" key="1">
    <source>
        <dbReference type="EMBL" id="MFC4158788.1"/>
    </source>
</evidence>
<protein>
    <submittedName>
        <fullName evidence="1">Uncharacterized protein</fullName>
    </submittedName>
</protein>
<dbReference type="EMBL" id="JBHSBU010000001">
    <property type="protein sequence ID" value="MFC4158788.1"/>
    <property type="molecule type" value="Genomic_DNA"/>
</dbReference>